<dbReference type="InterPro" id="IPR050832">
    <property type="entry name" value="Bact_Acetyltransf"/>
</dbReference>
<dbReference type="Gene3D" id="3.40.630.30">
    <property type="match status" value="1"/>
</dbReference>
<dbReference type="RefSeq" id="WP_163942403.1">
    <property type="nucleotide sequence ID" value="NZ_JAAFZH010000001.1"/>
</dbReference>
<dbReference type="InterPro" id="IPR000182">
    <property type="entry name" value="GNAT_dom"/>
</dbReference>
<comment type="caution">
    <text evidence="4">The sequence shown here is derived from an EMBL/GenBank/DDBJ whole genome shotgun (WGS) entry which is preliminary data.</text>
</comment>
<dbReference type="InterPro" id="IPR016181">
    <property type="entry name" value="Acyl_CoA_acyltransferase"/>
</dbReference>
<evidence type="ECO:0000256" key="1">
    <source>
        <dbReference type="ARBA" id="ARBA00022679"/>
    </source>
</evidence>
<feature type="domain" description="N-acetyltransferase" evidence="3">
    <location>
        <begin position="1"/>
        <end position="137"/>
    </location>
</feature>
<dbReference type="GO" id="GO:0016747">
    <property type="term" value="F:acyltransferase activity, transferring groups other than amino-acyl groups"/>
    <property type="evidence" value="ECO:0007669"/>
    <property type="project" value="InterPro"/>
</dbReference>
<evidence type="ECO:0000256" key="2">
    <source>
        <dbReference type="ARBA" id="ARBA00023315"/>
    </source>
</evidence>
<dbReference type="CDD" id="cd04301">
    <property type="entry name" value="NAT_SF"/>
    <property type="match status" value="1"/>
</dbReference>
<evidence type="ECO:0000313" key="5">
    <source>
        <dbReference type="Proteomes" id="UP000474175"/>
    </source>
</evidence>
<name>A0A6L9L646_9BACT</name>
<evidence type="ECO:0000313" key="4">
    <source>
        <dbReference type="EMBL" id="NDU93788.1"/>
    </source>
</evidence>
<dbReference type="PROSITE" id="PS51186">
    <property type="entry name" value="GNAT"/>
    <property type="match status" value="1"/>
</dbReference>
<dbReference type="Pfam" id="PF00583">
    <property type="entry name" value="Acetyltransf_1"/>
    <property type="match status" value="1"/>
</dbReference>
<keyword evidence="1 4" id="KW-0808">Transferase</keyword>
<keyword evidence="5" id="KW-1185">Reference proteome</keyword>
<dbReference type="Proteomes" id="UP000474175">
    <property type="component" value="Unassembled WGS sequence"/>
</dbReference>
<sequence length="155" mass="17460">MAYLITEALPTDQLPNHLLLLGDENQQLIDTYLPTCQVYLLTTKGQSIGICLLQRNELTAEIMNVAIEPTFQGQGLGKMLINYAINVARQEGLERLVIKTGNSGIAQIALYQQLGFDLVGVNYNYFLEHYSQEIWENKIQCKHQLVFTLSLGVDN</sequence>
<dbReference type="AlphaFoldDB" id="A0A6L9L646"/>
<dbReference type="PANTHER" id="PTHR43877">
    <property type="entry name" value="AMINOALKYLPHOSPHONATE N-ACETYLTRANSFERASE-RELATED-RELATED"/>
    <property type="match status" value="1"/>
</dbReference>
<reference evidence="4 5" key="1">
    <citation type="submission" date="2020-02" db="EMBL/GenBank/DDBJ databases">
        <title>Draft genome sequence of two Spirosoma agri KCTC 52727 and Spirosoma terrae KCTC 52035.</title>
        <authorList>
            <person name="Rojas J."/>
            <person name="Ambika Manirajan B."/>
            <person name="Suarez C."/>
            <person name="Ratering S."/>
            <person name="Schnell S."/>
        </authorList>
    </citation>
    <scope>NUCLEOTIDE SEQUENCE [LARGE SCALE GENOMIC DNA]</scope>
    <source>
        <strain evidence="4 5">KCTC 52035</strain>
    </source>
</reference>
<gene>
    <name evidence="4" type="ORF">GK108_02810</name>
</gene>
<keyword evidence="2" id="KW-0012">Acyltransferase</keyword>
<dbReference type="SUPFAM" id="SSF55729">
    <property type="entry name" value="Acyl-CoA N-acyltransferases (Nat)"/>
    <property type="match status" value="1"/>
</dbReference>
<organism evidence="4 5">
    <name type="scientific">Spirosoma terrae</name>
    <dbReference type="NCBI Taxonomy" id="1968276"/>
    <lineage>
        <taxon>Bacteria</taxon>
        <taxon>Pseudomonadati</taxon>
        <taxon>Bacteroidota</taxon>
        <taxon>Cytophagia</taxon>
        <taxon>Cytophagales</taxon>
        <taxon>Cytophagaceae</taxon>
        <taxon>Spirosoma</taxon>
    </lineage>
</organism>
<protein>
    <submittedName>
        <fullName evidence="4">GNAT family N-acetyltransferase</fullName>
    </submittedName>
</protein>
<accession>A0A6L9L646</accession>
<dbReference type="EMBL" id="JAAFZH010000001">
    <property type="protein sequence ID" value="NDU93788.1"/>
    <property type="molecule type" value="Genomic_DNA"/>
</dbReference>
<evidence type="ECO:0000259" key="3">
    <source>
        <dbReference type="PROSITE" id="PS51186"/>
    </source>
</evidence>
<proteinExistence type="predicted"/>
<dbReference type="PANTHER" id="PTHR43877:SF2">
    <property type="entry name" value="AMINOALKYLPHOSPHONATE N-ACETYLTRANSFERASE-RELATED"/>
    <property type="match status" value="1"/>
</dbReference>